<protein>
    <recommendedName>
        <fullName evidence="4">Peptidase</fullName>
    </recommendedName>
</protein>
<evidence type="ECO:0000256" key="1">
    <source>
        <dbReference type="SAM" id="Phobius"/>
    </source>
</evidence>
<keyword evidence="1" id="KW-1133">Transmembrane helix</keyword>
<dbReference type="Proteomes" id="UP000181790">
    <property type="component" value="Unassembled WGS sequence"/>
</dbReference>
<gene>
    <name evidence="2" type="ORF">BLX24_12850</name>
</gene>
<dbReference type="PANTHER" id="PTHR34219:SF3">
    <property type="entry name" value="BLL7967 PROTEIN"/>
    <property type="match status" value="1"/>
</dbReference>
<reference evidence="2 3" key="1">
    <citation type="submission" date="2016-10" db="EMBL/GenBank/DDBJ databases">
        <title>Arsenicibacter rosenii gen. nov., sp. nov., an efficient arsenic-methylating bacterium isolated from an arsenic-contaminated paddy soil.</title>
        <authorList>
            <person name="Huang K."/>
        </authorList>
    </citation>
    <scope>NUCLEOTIDE SEQUENCE [LARGE SCALE GENOMIC DNA]</scope>
    <source>
        <strain evidence="2 3">SM-1</strain>
    </source>
</reference>
<dbReference type="EMBL" id="MORL01000005">
    <property type="protein sequence ID" value="OIN59087.1"/>
    <property type="molecule type" value="Genomic_DNA"/>
</dbReference>
<dbReference type="PANTHER" id="PTHR34219">
    <property type="entry name" value="IRON-REGULATED INNER MEMBRANE PROTEIN-RELATED"/>
    <property type="match status" value="1"/>
</dbReference>
<keyword evidence="1" id="KW-0812">Transmembrane</keyword>
<feature type="transmembrane region" description="Helical" evidence="1">
    <location>
        <begin position="16"/>
        <end position="38"/>
    </location>
</feature>
<name>A0A1S2VJX5_9BACT</name>
<feature type="transmembrane region" description="Helical" evidence="1">
    <location>
        <begin position="197"/>
        <end position="219"/>
    </location>
</feature>
<keyword evidence="3" id="KW-1185">Reference proteome</keyword>
<dbReference type="OrthoDB" id="111691at2"/>
<keyword evidence="1" id="KW-0472">Membrane</keyword>
<organism evidence="2 3">
    <name type="scientific">Arsenicibacter rosenii</name>
    <dbReference type="NCBI Taxonomy" id="1750698"/>
    <lineage>
        <taxon>Bacteria</taxon>
        <taxon>Pseudomonadati</taxon>
        <taxon>Bacteroidota</taxon>
        <taxon>Cytophagia</taxon>
        <taxon>Cytophagales</taxon>
        <taxon>Spirosomataceae</taxon>
        <taxon>Arsenicibacter</taxon>
    </lineage>
</organism>
<sequence>MNKKKLGRIAFRLHSWFGLITGIFLLLLGVSGSALIYMDELDYWLNRNIMTVDPTGPRRSLDELYGQIIKRYPSLDNIAWINPEAGPEEALNFRLYLNDGKLHTYDLGMLTLNPYTGAVLREGRNDEFRSGIMPWLFQFHFSFHGGMPGAALTAIFGLTMLVSIITGLIIYRKFIWKVLTFRVAIKRKNWRTLSSDLHRVVGVWTLLLNAVIFFTGFWMNLFAFEPGVWQTETTLAKPNVPVRQSLDRMLVQARQAMPDLEVSYVTLPTQPERKFMIRGSRPGDWGIFGKSNSVAIDGQTGELKAVKRIEDAPVAAKIEAMVHPLHVGIYGGWPIKWLYIVLGLTPGFLSVTGALLWWRRKRK</sequence>
<comment type="caution">
    <text evidence="2">The sequence shown here is derived from an EMBL/GenBank/DDBJ whole genome shotgun (WGS) entry which is preliminary data.</text>
</comment>
<accession>A0A1S2VJX5</accession>
<evidence type="ECO:0008006" key="4">
    <source>
        <dbReference type="Google" id="ProtNLM"/>
    </source>
</evidence>
<evidence type="ECO:0000313" key="3">
    <source>
        <dbReference type="Proteomes" id="UP000181790"/>
    </source>
</evidence>
<proteinExistence type="predicted"/>
<dbReference type="InterPro" id="IPR005625">
    <property type="entry name" value="PepSY-ass_TM"/>
</dbReference>
<dbReference type="RefSeq" id="WP_071503538.1">
    <property type="nucleotide sequence ID" value="NZ_MORL01000005.1"/>
</dbReference>
<feature type="transmembrane region" description="Helical" evidence="1">
    <location>
        <begin position="150"/>
        <end position="171"/>
    </location>
</feature>
<feature type="transmembrane region" description="Helical" evidence="1">
    <location>
        <begin position="337"/>
        <end position="358"/>
    </location>
</feature>
<evidence type="ECO:0000313" key="2">
    <source>
        <dbReference type="EMBL" id="OIN59087.1"/>
    </source>
</evidence>
<dbReference type="Pfam" id="PF03929">
    <property type="entry name" value="PepSY_TM"/>
    <property type="match status" value="1"/>
</dbReference>
<dbReference type="AlphaFoldDB" id="A0A1S2VJX5"/>